<comment type="caution">
    <text evidence="3">The sequence shown here is derived from an EMBL/GenBank/DDBJ whole genome shotgun (WGS) entry which is preliminary data.</text>
</comment>
<evidence type="ECO:0000313" key="3">
    <source>
        <dbReference type="EMBL" id="KAL0191429.1"/>
    </source>
</evidence>
<sequence>APSLFLCISLSPSFPDIPFPTLVFTSDGQENAGKCPHQDSDGSDAVFGDLSNGTDLKAEQKVTSFIFNGQPEDAVTSPGGSKNIQKTDQEKKFACGDCGQTFRTKSYLNKHHHRVHKKRAAAGSGLGDLGSPFSPQQNMSLLESFGFQIVQSAFASSLVDSEMGSSGMGLGEK</sequence>
<protein>
    <recommendedName>
        <fullName evidence="2">C2H2-type domain-containing protein</fullName>
    </recommendedName>
</protein>
<dbReference type="SUPFAM" id="SSF57667">
    <property type="entry name" value="beta-beta-alpha zinc fingers"/>
    <property type="match status" value="1"/>
</dbReference>
<feature type="non-terminal residue" evidence="3">
    <location>
        <position position="1"/>
    </location>
</feature>
<keyword evidence="1" id="KW-0863">Zinc-finger</keyword>
<keyword evidence="1" id="KW-0479">Metal-binding</keyword>
<keyword evidence="4" id="KW-1185">Reference proteome</keyword>
<dbReference type="InterPro" id="IPR036236">
    <property type="entry name" value="Znf_C2H2_sf"/>
</dbReference>
<proteinExistence type="predicted"/>
<evidence type="ECO:0000313" key="4">
    <source>
        <dbReference type="Proteomes" id="UP001529510"/>
    </source>
</evidence>
<dbReference type="PROSITE" id="PS00028">
    <property type="entry name" value="ZINC_FINGER_C2H2_1"/>
    <property type="match status" value="1"/>
</dbReference>
<evidence type="ECO:0000256" key="1">
    <source>
        <dbReference type="PROSITE-ProRule" id="PRU00042"/>
    </source>
</evidence>
<reference evidence="3 4" key="1">
    <citation type="submission" date="2024-05" db="EMBL/GenBank/DDBJ databases">
        <title>Genome sequencing and assembly of Indian major carp, Cirrhinus mrigala (Hamilton, 1822).</title>
        <authorList>
            <person name="Mohindra V."/>
            <person name="Chowdhury L.M."/>
            <person name="Lal K."/>
            <person name="Jena J.K."/>
        </authorList>
    </citation>
    <scope>NUCLEOTIDE SEQUENCE [LARGE SCALE GENOMIC DNA]</scope>
    <source>
        <strain evidence="3">CM1030</strain>
        <tissue evidence="3">Blood</tissue>
    </source>
</reference>
<dbReference type="AlphaFoldDB" id="A0ABD0QYW6"/>
<dbReference type="Gene3D" id="3.30.160.60">
    <property type="entry name" value="Classic Zinc Finger"/>
    <property type="match status" value="1"/>
</dbReference>
<accession>A0ABD0QYW6</accession>
<dbReference type="EMBL" id="JAMKFB020000006">
    <property type="protein sequence ID" value="KAL0191429.1"/>
    <property type="molecule type" value="Genomic_DNA"/>
</dbReference>
<dbReference type="PROSITE" id="PS50157">
    <property type="entry name" value="ZINC_FINGER_C2H2_2"/>
    <property type="match status" value="1"/>
</dbReference>
<gene>
    <name evidence="3" type="ORF">M9458_014127</name>
</gene>
<dbReference type="Pfam" id="PF16637">
    <property type="entry name" value="zf-C2H2_assoc3"/>
    <property type="match status" value="1"/>
</dbReference>
<keyword evidence="1" id="KW-0862">Zinc</keyword>
<dbReference type="GO" id="GO:0008270">
    <property type="term" value="F:zinc ion binding"/>
    <property type="evidence" value="ECO:0007669"/>
    <property type="project" value="UniProtKB-KW"/>
</dbReference>
<organism evidence="3 4">
    <name type="scientific">Cirrhinus mrigala</name>
    <name type="common">Mrigala</name>
    <dbReference type="NCBI Taxonomy" id="683832"/>
    <lineage>
        <taxon>Eukaryota</taxon>
        <taxon>Metazoa</taxon>
        <taxon>Chordata</taxon>
        <taxon>Craniata</taxon>
        <taxon>Vertebrata</taxon>
        <taxon>Euteleostomi</taxon>
        <taxon>Actinopterygii</taxon>
        <taxon>Neopterygii</taxon>
        <taxon>Teleostei</taxon>
        <taxon>Ostariophysi</taxon>
        <taxon>Cypriniformes</taxon>
        <taxon>Cyprinidae</taxon>
        <taxon>Labeoninae</taxon>
        <taxon>Labeonini</taxon>
        <taxon>Cirrhinus</taxon>
    </lineage>
</organism>
<name>A0ABD0QYW6_CIRMR</name>
<dbReference type="InterPro" id="IPR013087">
    <property type="entry name" value="Znf_C2H2_type"/>
</dbReference>
<evidence type="ECO:0000259" key="2">
    <source>
        <dbReference type="PROSITE" id="PS50157"/>
    </source>
</evidence>
<dbReference type="Proteomes" id="UP001529510">
    <property type="component" value="Unassembled WGS sequence"/>
</dbReference>
<feature type="domain" description="C2H2-type" evidence="2">
    <location>
        <begin position="93"/>
        <end position="121"/>
    </location>
</feature>